<dbReference type="OrthoDB" id="57427at2157"/>
<evidence type="ECO:0000256" key="2">
    <source>
        <dbReference type="ARBA" id="ARBA00022679"/>
    </source>
</evidence>
<dbReference type="Proteomes" id="UP000009231">
    <property type="component" value="Chromosome"/>
</dbReference>
<reference evidence="4 5" key="1">
    <citation type="journal article" date="2014" name="Int. J. Syst. Evol. Microbiol.">
        <title>Methanobacterium paludis sp. nov. and a novel strain of Methanobacterium lacus isolated from northern peatlands.</title>
        <authorList>
            <person name="Cadillo-Quiroz H."/>
            <person name="Brauer S.L."/>
            <person name="Goodson N."/>
            <person name="Yavitt J.B."/>
            <person name="Zinder S.H."/>
        </authorList>
    </citation>
    <scope>NUCLEOTIDE SEQUENCE [LARGE SCALE GENOMIC DNA]</scope>
    <source>
        <strain evidence="5">DSM 25820 / JCM 18151 / SWAN1</strain>
    </source>
</reference>
<dbReference type="eggNOG" id="arCOG01788">
    <property type="taxonomic scope" value="Archaea"/>
</dbReference>
<dbReference type="GO" id="GO:0008168">
    <property type="term" value="F:methyltransferase activity"/>
    <property type="evidence" value="ECO:0007669"/>
    <property type="project" value="UniProtKB-KW"/>
</dbReference>
<dbReference type="InterPro" id="IPR029063">
    <property type="entry name" value="SAM-dependent_MTases_sf"/>
</dbReference>
<keyword evidence="5" id="KW-1185">Reference proteome</keyword>
<dbReference type="GO" id="GO:0032259">
    <property type="term" value="P:methylation"/>
    <property type="evidence" value="ECO:0007669"/>
    <property type="project" value="UniProtKB-KW"/>
</dbReference>
<dbReference type="PANTHER" id="PTHR43861">
    <property type="entry name" value="TRANS-ACONITATE 2-METHYLTRANSFERASE-RELATED"/>
    <property type="match status" value="1"/>
</dbReference>
<proteinExistence type="predicted"/>
<evidence type="ECO:0000313" key="4">
    <source>
        <dbReference type="EMBL" id="AEG19247.1"/>
    </source>
</evidence>
<keyword evidence="2" id="KW-0808">Transferase</keyword>
<dbReference type="SUPFAM" id="SSF53335">
    <property type="entry name" value="S-adenosyl-L-methionine-dependent methyltransferases"/>
    <property type="match status" value="1"/>
</dbReference>
<dbReference type="HOGENOM" id="CLU_081790_1_0_2"/>
<feature type="domain" description="Methyltransferase" evidence="3">
    <location>
        <begin position="48"/>
        <end position="142"/>
    </location>
</feature>
<gene>
    <name evidence="4" type="ordered locus">MSWAN_2239</name>
</gene>
<dbReference type="KEGG" id="mew:MSWAN_2239"/>
<dbReference type="InterPro" id="IPR041698">
    <property type="entry name" value="Methyltransf_25"/>
</dbReference>
<evidence type="ECO:0000259" key="3">
    <source>
        <dbReference type="Pfam" id="PF13649"/>
    </source>
</evidence>
<dbReference type="Gene3D" id="3.40.50.150">
    <property type="entry name" value="Vaccinia Virus protein VP39"/>
    <property type="match status" value="1"/>
</dbReference>
<accession>F6D4K7</accession>
<dbReference type="RefSeq" id="WP_013826746.1">
    <property type="nucleotide sequence ID" value="NC_015574.1"/>
</dbReference>
<dbReference type="Pfam" id="PF13649">
    <property type="entry name" value="Methyltransf_25"/>
    <property type="match status" value="1"/>
</dbReference>
<organism evidence="4 5">
    <name type="scientific">Methanobacterium paludis (strain DSM 25820 / JCM 18151 / SWAN1)</name>
    <dbReference type="NCBI Taxonomy" id="868131"/>
    <lineage>
        <taxon>Archaea</taxon>
        <taxon>Methanobacteriati</taxon>
        <taxon>Methanobacteriota</taxon>
        <taxon>Methanomada group</taxon>
        <taxon>Methanobacteria</taxon>
        <taxon>Methanobacteriales</taxon>
        <taxon>Methanobacteriaceae</taxon>
        <taxon>Methanobacterium</taxon>
    </lineage>
</organism>
<sequence length="225" mass="26518">MSHSIIKERFNECAEEYDKQRRALIPHLDEFYATVADLARSEVPGPKILDLGAGTGLLTKQLFKRYRRAELTLIDLSENMLNMAKQRFEGFPNFNYINGNYLEHDFDNSFDIVTSSLSIHHLENRDKKVLYGKIYDILNDGGIFINADQVHAPNPQNEKEYQRKWWEYIEEGPLTEAEKKAVLKRMELDKPATLEKNLKWLENIGFRDVDVYYKYYNFCIMYGKK</sequence>
<evidence type="ECO:0000256" key="1">
    <source>
        <dbReference type="ARBA" id="ARBA00022603"/>
    </source>
</evidence>
<evidence type="ECO:0000313" key="5">
    <source>
        <dbReference type="Proteomes" id="UP000009231"/>
    </source>
</evidence>
<dbReference type="GeneID" id="10669764"/>
<protein>
    <submittedName>
        <fullName evidence="4">Methyltransferase type 12</fullName>
    </submittedName>
</protein>
<name>F6D4K7_METPW</name>
<dbReference type="CDD" id="cd02440">
    <property type="entry name" value="AdoMet_MTases"/>
    <property type="match status" value="1"/>
</dbReference>
<dbReference type="STRING" id="868131.MSWAN_2239"/>
<dbReference type="EMBL" id="CP002772">
    <property type="protein sequence ID" value="AEG19247.1"/>
    <property type="molecule type" value="Genomic_DNA"/>
</dbReference>
<keyword evidence="1 4" id="KW-0489">Methyltransferase</keyword>
<dbReference type="PANTHER" id="PTHR43861:SF1">
    <property type="entry name" value="TRANS-ACONITATE 2-METHYLTRANSFERASE"/>
    <property type="match status" value="1"/>
</dbReference>
<dbReference type="AlphaFoldDB" id="F6D4K7"/>